<keyword evidence="2" id="KW-1185">Reference proteome</keyword>
<proteinExistence type="predicted"/>
<dbReference type="EMBL" id="JALJOR010000010">
    <property type="protein sequence ID" value="KAK9810416.1"/>
    <property type="molecule type" value="Genomic_DNA"/>
</dbReference>
<dbReference type="AlphaFoldDB" id="A0AAW1PAM6"/>
<dbReference type="Proteomes" id="UP001489004">
    <property type="component" value="Unassembled WGS sequence"/>
</dbReference>
<dbReference type="Gene3D" id="2.30.30.1060">
    <property type="match status" value="1"/>
</dbReference>
<comment type="caution">
    <text evidence="1">The sequence shown here is derived from an EMBL/GenBank/DDBJ whole genome shotgun (WGS) entry which is preliminary data.</text>
</comment>
<name>A0AAW1PAM6_9CHLO</name>
<evidence type="ECO:0000313" key="2">
    <source>
        <dbReference type="Proteomes" id="UP001489004"/>
    </source>
</evidence>
<accession>A0AAW1PAM6</accession>
<reference evidence="1 2" key="1">
    <citation type="journal article" date="2024" name="Nat. Commun.">
        <title>Phylogenomics reveals the evolutionary origins of lichenization in chlorophyte algae.</title>
        <authorList>
            <person name="Puginier C."/>
            <person name="Libourel C."/>
            <person name="Otte J."/>
            <person name="Skaloud P."/>
            <person name="Haon M."/>
            <person name="Grisel S."/>
            <person name="Petersen M."/>
            <person name="Berrin J.G."/>
            <person name="Delaux P.M."/>
            <person name="Dal Grande F."/>
            <person name="Keller J."/>
        </authorList>
    </citation>
    <scope>NUCLEOTIDE SEQUENCE [LARGE SCALE GENOMIC DNA]</scope>
    <source>
        <strain evidence="1 2">SAG 2043</strain>
    </source>
</reference>
<protein>
    <submittedName>
        <fullName evidence="1">Uncharacterized protein</fullName>
    </submittedName>
</protein>
<gene>
    <name evidence="1" type="ORF">WJX72_010333</name>
</gene>
<organism evidence="1 2">
    <name type="scientific">[Myrmecia] bisecta</name>
    <dbReference type="NCBI Taxonomy" id="41462"/>
    <lineage>
        <taxon>Eukaryota</taxon>
        <taxon>Viridiplantae</taxon>
        <taxon>Chlorophyta</taxon>
        <taxon>core chlorophytes</taxon>
        <taxon>Trebouxiophyceae</taxon>
        <taxon>Trebouxiales</taxon>
        <taxon>Trebouxiaceae</taxon>
        <taxon>Myrmecia</taxon>
    </lineage>
</organism>
<sequence>MQILKDLDLHEGDHVVLKGHLKPNEGYVTKIAVSSDQHPHPPKVIFCNEKHKERAANPSDIEKVTEE</sequence>
<evidence type="ECO:0000313" key="1">
    <source>
        <dbReference type="EMBL" id="KAK9810416.1"/>
    </source>
</evidence>